<reference evidence="1" key="1">
    <citation type="journal article" date="2015" name="Nature">
        <title>Complex archaea that bridge the gap between prokaryotes and eukaryotes.</title>
        <authorList>
            <person name="Spang A."/>
            <person name="Saw J.H."/>
            <person name="Jorgensen S.L."/>
            <person name="Zaremba-Niedzwiedzka K."/>
            <person name="Martijn J."/>
            <person name="Lind A.E."/>
            <person name="van Eijk R."/>
            <person name="Schleper C."/>
            <person name="Guy L."/>
            <person name="Ettema T.J."/>
        </authorList>
    </citation>
    <scope>NUCLEOTIDE SEQUENCE</scope>
</reference>
<protein>
    <submittedName>
        <fullName evidence="1">Uncharacterized protein</fullName>
    </submittedName>
</protein>
<dbReference type="EMBL" id="LAZR01061910">
    <property type="protein sequence ID" value="KKK62614.1"/>
    <property type="molecule type" value="Genomic_DNA"/>
</dbReference>
<comment type="caution">
    <text evidence="1">The sequence shown here is derived from an EMBL/GenBank/DDBJ whole genome shotgun (WGS) entry which is preliminary data.</text>
</comment>
<organism evidence="1">
    <name type="scientific">marine sediment metagenome</name>
    <dbReference type="NCBI Taxonomy" id="412755"/>
    <lineage>
        <taxon>unclassified sequences</taxon>
        <taxon>metagenomes</taxon>
        <taxon>ecological metagenomes</taxon>
    </lineage>
</organism>
<gene>
    <name evidence="1" type="ORF">LCGC14_3002550</name>
</gene>
<sequence length="95" mass="11068">NIELDARMSDMGIESGGQFYDVGSPADRTKRPLPPPLLVVIDNELVVWQLSHQNYIDDSGVRKLAQQVWQMIVNVDVKFEWIHKWQNPARKILRR</sequence>
<accession>A0A0F8Z874</accession>
<evidence type="ECO:0000313" key="1">
    <source>
        <dbReference type="EMBL" id="KKK62614.1"/>
    </source>
</evidence>
<feature type="non-terminal residue" evidence="1">
    <location>
        <position position="1"/>
    </location>
</feature>
<name>A0A0F8Z874_9ZZZZ</name>
<proteinExistence type="predicted"/>
<dbReference type="AlphaFoldDB" id="A0A0F8Z874"/>